<evidence type="ECO:0000256" key="1">
    <source>
        <dbReference type="SAM" id="SignalP"/>
    </source>
</evidence>
<evidence type="ECO:0008006" key="4">
    <source>
        <dbReference type="Google" id="ProtNLM"/>
    </source>
</evidence>
<evidence type="ECO:0000313" key="2">
    <source>
        <dbReference type="EMBL" id="QCD87030.1"/>
    </source>
</evidence>
<proteinExistence type="predicted"/>
<name>A0A4D6LEV7_VIGUN</name>
<reference evidence="2 3" key="1">
    <citation type="submission" date="2019-04" db="EMBL/GenBank/DDBJ databases">
        <title>An improved genome assembly and genetic linkage map for asparagus bean, Vigna unguiculata ssp. sesquipedialis.</title>
        <authorList>
            <person name="Xia Q."/>
            <person name="Zhang R."/>
            <person name="Dong Y."/>
        </authorList>
    </citation>
    <scope>NUCLEOTIDE SEQUENCE [LARGE SCALE GENOMIC DNA]</scope>
    <source>
        <tissue evidence="2">Leaf</tissue>
    </source>
</reference>
<accession>A0A4D6LEV7</accession>
<feature type="chain" id="PRO_5020035795" description="Secreted protein" evidence="1">
    <location>
        <begin position="25"/>
        <end position="131"/>
    </location>
</feature>
<dbReference type="EMBL" id="CP039347">
    <property type="protein sequence ID" value="QCD87030.1"/>
    <property type="molecule type" value="Genomic_DNA"/>
</dbReference>
<dbReference type="Proteomes" id="UP000501690">
    <property type="component" value="Linkage Group LG3"/>
</dbReference>
<sequence>MRKLADRWLLCVLLVQRYMRSNHGNVVKVNGNGQQRFWKKIIRRPFRMVLESFQTSLCLRNLYFPPCEIHGAGLLPRKISTLPTKAIIFVPFRERREMQKGKRVGEGKYGRRRIVTSIEKNSLSCRVREKW</sequence>
<protein>
    <recommendedName>
        <fullName evidence="4">Secreted protein</fullName>
    </recommendedName>
</protein>
<keyword evidence="3" id="KW-1185">Reference proteome</keyword>
<feature type="signal peptide" evidence="1">
    <location>
        <begin position="1"/>
        <end position="24"/>
    </location>
</feature>
<organism evidence="2 3">
    <name type="scientific">Vigna unguiculata</name>
    <name type="common">Cowpea</name>
    <dbReference type="NCBI Taxonomy" id="3917"/>
    <lineage>
        <taxon>Eukaryota</taxon>
        <taxon>Viridiplantae</taxon>
        <taxon>Streptophyta</taxon>
        <taxon>Embryophyta</taxon>
        <taxon>Tracheophyta</taxon>
        <taxon>Spermatophyta</taxon>
        <taxon>Magnoliopsida</taxon>
        <taxon>eudicotyledons</taxon>
        <taxon>Gunneridae</taxon>
        <taxon>Pentapetalae</taxon>
        <taxon>rosids</taxon>
        <taxon>fabids</taxon>
        <taxon>Fabales</taxon>
        <taxon>Fabaceae</taxon>
        <taxon>Papilionoideae</taxon>
        <taxon>50 kb inversion clade</taxon>
        <taxon>NPAAA clade</taxon>
        <taxon>indigoferoid/millettioid clade</taxon>
        <taxon>Phaseoleae</taxon>
        <taxon>Vigna</taxon>
    </lineage>
</organism>
<dbReference type="AlphaFoldDB" id="A0A4D6LEV7"/>
<evidence type="ECO:0000313" key="3">
    <source>
        <dbReference type="Proteomes" id="UP000501690"/>
    </source>
</evidence>
<gene>
    <name evidence="2" type="ORF">DEO72_LG3g1561</name>
</gene>
<keyword evidence="1" id="KW-0732">Signal</keyword>